<dbReference type="InterPro" id="IPR038729">
    <property type="entry name" value="Rad50/SbcC_AAA"/>
</dbReference>
<dbReference type="GO" id="GO:0051276">
    <property type="term" value="P:chromosome organization"/>
    <property type="evidence" value="ECO:0007669"/>
    <property type="project" value="InterPro"/>
</dbReference>
<dbReference type="VEuPathDB" id="MicrosporidiaDB:Eint_070330"/>
<dbReference type="InterPro" id="IPR010935">
    <property type="entry name" value="SMC_hinge"/>
</dbReference>
<dbReference type="Gene3D" id="3.40.50.300">
    <property type="entry name" value="P-loop containing nucleotide triphosphate hydrolases"/>
    <property type="match status" value="2"/>
</dbReference>
<dbReference type="InterPro" id="IPR036277">
    <property type="entry name" value="SMC_hinge_sf"/>
</dbReference>
<feature type="domain" description="Rad50/SbcC-type AAA" evidence="14">
    <location>
        <begin position="12"/>
        <end position="236"/>
    </location>
</feature>
<dbReference type="GO" id="GO:0005634">
    <property type="term" value="C:nucleus"/>
    <property type="evidence" value="ECO:0007669"/>
    <property type="project" value="UniProtKB-SubCell"/>
</dbReference>
<comment type="subcellular location">
    <subcellularLocation>
        <location evidence="2">Chromosome</location>
    </subcellularLocation>
    <subcellularLocation>
        <location evidence="1">Nucleus</location>
    </subcellularLocation>
</comment>
<dbReference type="RefSeq" id="XP_003073157.1">
    <property type="nucleotide sequence ID" value="XM_003073111.1"/>
</dbReference>
<gene>
    <name evidence="15" type="ORF">Eint_070330</name>
</gene>
<dbReference type="GO" id="GO:0035861">
    <property type="term" value="C:site of double-strand break"/>
    <property type="evidence" value="ECO:0007669"/>
    <property type="project" value="TreeGrafter"/>
</dbReference>
<keyword evidence="8 12" id="KW-0175">Coiled coil</keyword>
<dbReference type="GO" id="GO:0003697">
    <property type="term" value="F:single-stranded DNA binding"/>
    <property type="evidence" value="ECO:0007669"/>
    <property type="project" value="TreeGrafter"/>
</dbReference>
<keyword evidence="5" id="KW-0547">Nucleotide-binding</keyword>
<sequence length="980" mass="113656">MSCEKFKKTIASIELIKFMCHDHLLINLRKPLTIVTGCNGSGKSAIMVAIGLVLGQRAYNLERGSCFRDMIKSGESNAVVRVVLENHRGFKREFFGGTIIIEKRIGLKSATSSIVNGERKVWSTRKEDLELVLEFFSLRFENPLNFLSQEQAKKFLNMTNAETLYELFMEGTEIAEICKLNDESMSSVDAMRKRINLVDEELKGIDKQIKDEEGRLEGIKSVKAMEKAILELEEEILWAKVNERKAQMEKCFEKFQSKQEEMDRDSERMEELTRVVKDAQEKLVSIEISEGEKKKSKDKRREEIDETIGKLRMKHREIGNDCEELKEARDFKKRIISDFEKQDGTVKNLLPQLEEKHKEAASEIESQNGILESLEERAKECRAKAREEEEMISERQGRIFHLRRQIEFYSKNDKNSFFGPNFPNVIDEISKTRFNGKIIGPIGFEVKLKEQKWSKAVSIVLNNFLSTFIIMDKRDKDILLRIFRKHKVDFPISTLSSKEPNVIKYRANEKYKTVLDILEVRSPFVINYLIITASIEQTILVEDRKEAYEIIRSRPASVECAYTKNGDKIRLVGGSMSDFVTRGVDRFYFENTREKLERCRAEMKNLVEGRIEKSWGKKLEEISNEMEKVREKIEGLQRTCKTLEIEMNQEKQIYNAQMEVVQNDDLYEETKSLENQISLLEKKQYEINKEIEILEKEYKEIKEHKVENTEKLRQEIYRKSAEVSSIERKMGVSRGEVVKLKEEHLKQVDLYNAEKGILLKSGKKEIESRTEDEVRREIVSIQAQIDMCKGIDDEEKALATVAHLKKAKKGKEDLLSEHNGKIEKTLENITARIAKRDFMRKEIANNAAKEFSRVTKARGYEGVLEFNHDKKRLDVKMKVDGETSVGSRSMLSGGERSFACVSLLLSLWPSLSCPIKILDEFDVFMDDLNRKQAIRLLLDFFQESGFQGILITPLGVEDLFEDFCDVIVLDKPGKGEWVER</sequence>
<comment type="similarity">
    <text evidence="3">Belongs to the SMC family. SMC6 subfamily.</text>
</comment>
<feature type="coiled-coil region" evidence="12">
    <location>
        <begin position="589"/>
        <end position="711"/>
    </location>
</feature>
<dbReference type="KEGG" id="ein:Eint_070330"/>
<organism evidence="15 16">
    <name type="scientific">Encephalitozoon intestinalis (strain ATCC 50506)</name>
    <name type="common">Microsporidian parasite</name>
    <name type="synonym">Septata intestinalis</name>
    <dbReference type="NCBI Taxonomy" id="876142"/>
    <lineage>
        <taxon>Eukaryota</taxon>
        <taxon>Fungi</taxon>
        <taxon>Fungi incertae sedis</taxon>
        <taxon>Microsporidia</taxon>
        <taxon>Unikaryonidae</taxon>
        <taxon>Encephalitozoon</taxon>
    </lineage>
</organism>
<dbReference type="Pfam" id="PF06470">
    <property type="entry name" value="SMC_hinge"/>
    <property type="match status" value="1"/>
</dbReference>
<keyword evidence="16" id="KW-1185">Reference proteome</keyword>
<evidence type="ECO:0000256" key="3">
    <source>
        <dbReference type="ARBA" id="ARBA00006793"/>
    </source>
</evidence>
<dbReference type="Proteomes" id="UP000002313">
    <property type="component" value="Chromosome VII"/>
</dbReference>
<accession>E0S7W2</accession>
<dbReference type="Pfam" id="PF13476">
    <property type="entry name" value="AAA_23"/>
    <property type="match status" value="1"/>
</dbReference>
<dbReference type="GO" id="GO:0000724">
    <property type="term" value="P:double-strand break repair via homologous recombination"/>
    <property type="evidence" value="ECO:0007669"/>
    <property type="project" value="TreeGrafter"/>
</dbReference>
<feature type="coiled-coil region" evidence="12">
    <location>
        <begin position="255"/>
        <end position="289"/>
    </location>
</feature>
<reference evidence="15 16" key="2">
    <citation type="journal article" date="2012" name="Proc. Natl. Acad. Sci. U.S.A.">
        <title>Gain and loss of multiple functionally related, horizontally transferred genes in the reduced genomes of two microsporidian parasites.</title>
        <authorList>
            <person name="Pombert J.-F."/>
            <person name="Selman M."/>
            <person name="Burki F."/>
            <person name="Bardell F.T."/>
            <person name="Farinelli L."/>
            <person name="Solter L.F."/>
            <person name="Whitman D.W."/>
            <person name="Weiss L.M."/>
            <person name="Corradi N."/>
            <person name="Keeling P.J."/>
        </authorList>
    </citation>
    <scope>NUCLEOTIDE SEQUENCE [LARGE SCALE GENOMIC DNA]</scope>
    <source>
        <strain evidence="15 16">ATCC 50506</strain>
    </source>
</reference>
<dbReference type="GO" id="GO:0030915">
    <property type="term" value="C:Smc5-Smc6 complex"/>
    <property type="evidence" value="ECO:0007669"/>
    <property type="project" value="TreeGrafter"/>
</dbReference>
<evidence type="ECO:0000256" key="5">
    <source>
        <dbReference type="ARBA" id="ARBA00022741"/>
    </source>
</evidence>
<keyword evidence="11" id="KW-0539">Nucleus</keyword>
<evidence type="ECO:0000256" key="8">
    <source>
        <dbReference type="ARBA" id="ARBA00023054"/>
    </source>
</evidence>
<evidence type="ECO:0000256" key="1">
    <source>
        <dbReference type="ARBA" id="ARBA00004123"/>
    </source>
</evidence>
<evidence type="ECO:0000256" key="10">
    <source>
        <dbReference type="ARBA" id="ARBA00023204"/>
    </source>
</evidence>
<evidence type="ECO:0000313" key="15">
    <source>
        <dbReference type="EMBL" id="ADM11797.1"/>
    </source>
</evidence>
<proteinExistence type="inferred from homology"/>
<keyword evidence="10" id="KW-0234">DNA repair</keyword>
<dbReference type="GO" id="GO:0016887">
    <property type="term" value="F:ATP hydrolysis activity"/>
    <property type="evidence" value="ECO:0007669"/>
    <property type="project" value="InterPro"/>
</dbReference>
<evidence type="ECO:0000256" key="4">
    <source>
        <dbReference type="ARBA" id="ARBA00022454"/>
    </source>
</evidence>
<keyword evidence="4" id="KW-0158">Chromosome</keyword>
<dbReference type="GO" id="GO:0005524">
    <property type="term" value="F:ATP binding"/>
    <property type="evidence" value="ECO:0007669"/>
    <property type="project" value="UniProtKB-KW"/>
</dbReference>
<protein>
    <submittedName>
        <fullName evidence="15">Rad18-like recombination and DNA repair protein</fullName>
    </submittedName>
</protein>
<evidence type="ECO:0000259" key="14">
    <source>
        <dbReference type="Pfam" id="PF13476"/>
    </source>
</evidence>
<evidence type="ECO:0000256" key="2">
    <source>
        <dbReference type="ARBA" id="ARBA00004286"/>
    </source>
</evidence>
<keyword evidence="9" id="KW-0233">DNA recombination</keyword>
<evidence type="ECO:0000256" key="9">
    <source>
        <dbReference type="ARBA" id="ARBA00023172"/>
    </source>
</evidence>
<dbReference type="OrthoDB" id="10072614at2759"/>
<evidence type="ECO:0000259" key="13">
    <source>
        <dbReference type="Pfam" id="PF06470"/>
    </source>
</evidence>
<feature type="domain" description="SMC hinge" evidence="13">
    <location>
        <begin position="438"/>
        <end position="550"/>
    </location>
</feature>
<keyword evidence="6" id="KW-0227">DNA damage</keyword>
<dbReference type="AlphaFoldDB" id="E0S7W2"/>
<dbReference type="SUPFAM" id="SSF52540">
    <property type="entry name" value="P-loop containing nucleoside triphosphate hydrolases"/>
    <property type="match status" value="1"/>
</dbReference>
<evidence type="ECO:0000313" key="16">
    <source>
        <dbReference type="Proteomes" id="UP000002313"/>
    </source>
</evidence>
<dbReference type="EMBL" id="CP001948">
    <property type="protein sequence ID" value="ADM11797.1"/>
    <property type="molecule type" value="Genomic_DNA"/>
</dbReference>
<dbReference type="GO" id="GO:0003684">
    <property type="term" value="F:damaged DNA binding"/>
    <property type="evidence" value="ECO:0007669"/>
    <property type="project" value="TreeGrafter"/>
</dbReference>
<evidence type="ECO:0000256" key="12">
    <source>
        <dbReference type="SAM" id="Coils"/>
    </source>
</evidence>
<evidence type="ECO:0000256" key="11">
    <source>
        <dbReference type="ARBA" id="ARBA00023242"/>
    </source>
</evidence>
<dbReference type="PANTHER" id="PTHR19306">
    <property type="entry name" value="STRUCTURAL MAINTENANCE OF CHROMOSOMES 5,6 SMC5, SMC6"/>
    <property type="match status" value="1"/>
</dbReference>
<feature type="coiled-coil region" evidence="12">
    <location>
        <begin position="322"/>
        <end position="391"/>
    </location>
</feature>
<evidence type="ECO:0000256" key="6">
    <source>
        <dbReference type="ARBA" id="ARBA00022763"/>
    </source>
</evidence>
<dbReference type="PANTHER" id="PTHR19306:SF6">
    <property type="entry name" value="STRUCTURAL MAINTENANCE OF CHROMOSOMES PROTEIN 6"/>
    <property type="match status" value="1"/>
</dbReference>
<keyword evidence="7" id="KW-0067">ATP-binding</keyword>
<dbReference type="SUPFAM" id="SSF75553">
    <property type="entry name" value="Smc hinge domain"/>
    <property type="match status" value="1"/>
</dbReference>
<dbReference type="InterPro" id="IPR027417">
    <property type="entry name" value="P-loop_NTPase"/>
</dbReference>
<reference evidence="15 16" key="1">
    <citation type="journal article" date="2010" name="Nat. Commun.">
        <title>The complete sequence of the smallest known nuclear genome from the microsporidian Encephalitozoon intestinalis.</title>
        <authorList>
            <person name="Corradi N."/>
            <person name="Pombert J.-F."/>
            <person name="Farinelli L."/>
            <person name="Didier E.S."/>
            <person name="Keeling P.J."/>
        </authorList>
    </citation>
    <scope>NUCLEOTIDE SEQUENCE [LARGE SCALE GENOMIC DNA]</scope>
    <source>
        <strain evidence="15 16">ATCC 50506</strain>
    </source>
</reference>
<evidence type="ECO:0000256" key="7">
    <source>
        <dbReference type="ARBA" id="ARBA00022840"/>
    </source>
</evidence>
<dbReference type="HOGENOM" id="CLU_009063_0_0_1"/>
<dbReference type="GeneID" id="9697975"/>
<name>E0S7W2_ENCIT</name>